<gene>
    <name evidence="2" type="ORF">BECKTC1821E_GA0114239_10837</name>
</gene>
<protein>
    <submittedName>
        <fullName evidence="2">ABC transporter</fullName>
    </submittedName>
</protein>
<evidence type="ECO:0000259" key="1">
    <source>
        <dbReference type="Pfam" id="PF00005"/>
    </source>
</evidence>
<dbReference type="GO" id="GO:0016887">
    <property type="term" value="F:ATP hydrolysis activity"/>
    <property type="evidence" value="ECO:0007669"/>
    <property type="project" value="InterPro"/>
</dbReference>
<feature type="domain" description="ABC transporter" evidence="1">
    <location>
        <begin position="23"/>
        <end position="119"/>
    </location>
</feature>
<dbReference type="GO" id="GO:0005524">
    <property type="term" value="F:ATP binding"/>
    <property type="evidence" value="ECO:0007669"/>
    <property type="project" value="InterPro"/>
</dbReference>
<accession>A0A450Z0Q2</accession>
<dbReference type="EMBL" id="CAADFT010000083">
    <property type="protein sequence ID" value="VFK47373.1"/>
    <property type="molecule type" value="Genomic_DNA"/>
</dbReference>
<organism evidence="2">
    <name type="scientific">Candidatus Kentrum sp. TC</name>
    <dbReference type="NCBI Taxonomy" id="2126339"/>
    <lineage>
        <taxon>Bacteria</taxon>
        <taxon>Pseudomonadati</taxon>
        <taxon>Pseudomonadota</taxon>
        <taxon>Gammaproteobacteria</taxon>
        <taxon>Candidatus Kentrum</taxon>
    </lineage>
</organism>
<evidence type="ECO:0000313" key="2">
    <source>
        <dbReference type="EMBL" id="VFK47373.1"/>
    </source>
</evidence>
<sequence>MPAARIENLERHYSIGDTIVRSLDGVSAEFGAGGFQAITGPSGSGKSTLLNILGCLDRPTGGKYWIGDLDVGNLDDDKLSAIRGARIGFVFQSFNLIPQLSIVENVEVPLFYQGWRPKGSRARAVKLLWPGWGWNISLGSTPRNSPVVSNSECPSPGRSPAIRPSYWPTSPRVAWIRPRRGRFWRCSWRSGMKAGA</sequence>
<dbReference type="InterPro" id="IPR003439">
    <property type="entry name" value="ABC_transporter-like_ATP-bd"/>
</dbReference>
<name>A0A450Z0Q2_9GAMM</name>
<dbReference type="Pfam" id="PF00005">
    <property type="entry name" value="ABC_tran"/>
    <property type="match status" value="1"/>
</dbReference>
<dbReference type="InterPro" id="IPR027417">
    <property type="entry name" value="P-loop_NTPase"/>
</dbReference>
<dbReference type="PANTHER" id="PTHR42798">
    <property type="entry name" value="LIPOPROTEIN-RELEASING SYSTEM ATP-BINDING PROTEIN LOLD"/>
    <property type="match status" value="1"/>
</dbReference>
<dbReference type="SUPFAM" id="SSF52540">
    <property type="entry name" value="P-loop containing nucleoside triphosphate hydrolases"/>
    <property type="match status" value="1"/>
</dbReference>
<dbReference type="PANTHER" id="PTHR42798:SF2">
    <property type="entry name" value="ABC TRANSPORTER ATP-BINDING PROTEIN MG467-RELATED"/>
    <property type="match status" value="1"/>
</dbReference>
<dbReference type="Gene3D" id="3.40.50.300">
    <property type="entry name" value="P-loop containing nucleotide triphosphate hydrolases"/>
    <property type="match status" value="1"/>
</dbReference>
<dbReference type="AlphaFoldDB" id="A0A450Z0Q2"/>
<proteinExistence type="predicted"/>
<reference evidence="2" key="1">
    <citation type="submission" date="2019-02" db="EMBL/GenBank/DDBJ databases">
        <authorList>
            <person name="Gruber-Vodicka R. H."/>
            <person name="Seah K. B. B."/>
        </authorList>
    </citation>
    <scope>NUCLEOTIDE SEQUENCE</scope>
    <source>
        <strain evidence="2">BECK_BZ125</strain>
    </source>
</reference>